<keyword evidence="2" id="KW-1185">Reference proteome</keyword>
<evidence type="ECO:0000313" key="1">
    <source>
        <dbReference type="EMBL" id="KAF2744767.1"/>
    </source>
</evidence>
<reference evidence="1" key="1">
    <citation type="journal article" date="2020" name="Stud. Mycol.">
        <title>101 Dothideomycetes genomes: a test case for predicting lifestyles and emergence of pathogens.</title>
        <authorList>
            <person name="Haridas S."/>
            <person name="Albert R."/>
            <person name="Binder M."/>
            <person name="Bloem J."/>
            <person name="Labutti K."/>
            <person name="Salamov A."/>
            <person name="Andreopoulos B."/>
            <person name="Baker S."/>
            <person name="Barry K."/>
            <person name="Bills G."/>
            <person name="Bluhm B."/>
            <person name="Cannon C."/>
            <person name="Castanera R."/>
            <person name="Culley D."/>
            <person name="Daum C."/>
            <person name="Ezra D."/>
            <person name="Gonzalez J."/>
            <person name="Henrissat B."/>
            <person name="Kuo A."/>
            <person name="Liang C."/>
            <person name="Lipzen A."/>
            <person name="Lutzoni F."/>
            <person name="Magnuson J."/>
            <person name="Mondo S."/>
            <person name="Nolan M."/>
            <person name="Ohm R."/>
            <person name="Pangilinan J."/>
            <person name="Park H.-J."/>
            <person name="Ramirez L."/>
            <person name="Alfaro M."/>
            <person name="Sun H."/>
            <person name="Tritt A."/>
            <person name="Yoshinaga Y."/>
            <person name="Zwiers L.-H."/>
            <person name="Turgeon B."/>
            <person name="Goodwin S."/>
            <person name="Spatafora J."/>
            <person name="Crous P."/>
            <person name="Grigoriev I."/>
        </authorList>
    </citation>
    <scope>NUCLEOTIDE SEQUENCE</scope>
    <source>
        <strain evidence="1">CBS 119925</strain>
    </source>
</reference>
<dbReference type="AlphaFoldDB" id="A0A6A6V6C2"/>
<dbReference type="EMBL" id="MU006586">
    <property type="protein sequence ID" value="KAF2744767.1"/>
    <property type="molecule type" value="Genomic_DNA"/>
</dbReference>
<accession>A0A6A6V6C2</accession>
<protein>
    <submittedName>
        <fullName evidence="1">Uncharacterized protein</fullName>
    </submittedName>
</protein>
<evidence type="ECO:0000313" key="2">
    <source>
        <dbReference type="Proteomes" id="UP000799440"/>
    </source>
</evidence>
<proteinExistence type="predicted"/>
<name>A0A6A6V6C2_9PLEO</name>
<organism evidence="1 2">
    <name type="scientific">Sporormia fimetaria CBS 119925</name>
    <dbReference type="NCBI Taxonomy" id="1340428"/>
    <lineage>
        <taxon>Eukaryota</taxon>
        <taxon>Fungi</taxon>
        <taxon>Dikarya</taxon>
        <taxon>Ascomycota</taxon>
        <taxon>Pezizomycotina</taxon>
        <taxon>Dothideomycetes</taxon>
        <taxon>Pleosporomycetidae</taxon>
        <taxon>Pleosporales</taxon>
        <taxon>Sporormiaceae</taxon>
        <taxon>Sporormia</taxon>
    </lineage>
</organism>
<gene>
    <name evidence="1" type="ORF">M011DRAFT_156690</name>
</gene>
<dbReference type="Proteomes" id="UP000799440">
    <property type="component" value="Unassembled WGS sequence"/>
</dbReference>
<sequence length="183" mass="21319">MRVPLCWHPLQRRSTCPQWWCTFWSTHCAHFDSFRNDPCQCDNVAIVPPPSPTDDDCRRCLRALEFVFEQHISMIRVIAFFCQALQSPASLQGFRDKKRLRSGLAELYQCLIAVLHPTARVRRRDQGPCLQSWPQAFCRYIDCNLLEVQGTCGGYLLVARRSRVQETLHRIGVAYFLIDQARF</sequence>